<dbReference type="EMBL" id="CM042009">
    <property type="protein sequence ID" value="KAI3789131.1"/>
    <property type="molecule type" value="Genomic_DNA"/>
</dbReference>
<reference evidence="2" key="1">
    <citation type="journal article" date="2022" name="Mol. Ecol. Resour.">
        <title>The genomes of chicory, endive, great burdock and yacon provide insights into Asteraceae palaeo-polyploidization history and plant inulin production.</title>
        <authorList>
            <person name="Fan W."/>
            <person name="Wang S."/>
            <person name="Wang H."/>
            <person name="Wang A."/>
            <person name="Jiang F."/>
            <person name="Liu H."/>
            <person name="Zhao H."/>
            <person name="Xu D."/>
            <person name="Zhang Y."/>
        </authorList>
    </citation>
    <scope>NUCLEOTIDE SEQUENCE [LARGE SCALE GENOMIC DNA]</scope>
    <source>
        <strain evidence="2">cv. Punajuju</strain>
    </source>
</reference>
<accession>A0ACB9H1H0</accession>
<proteinExistence type="predicted"/>
<evidence type="ECO:0000313" key="2">
    <source>
        <dbReference type="Proteomes" id="UP001055811"/>
    </source>
</evidence>
<organism evidence="1 2">
    <name type="scientific">Cichorium intybus</name>
    <name type="common">Chicory</name>
    <dbReference type="NCBI Taxonomy" id="13427"/>
    <lineage>
        <taxon>Eukaryota</taxon>
        <taxon>Viridiplantae</taxon>
        <taxon>Streptophyta</taxon>
        <taxon>Embryophyta</taxon>
        <taxon>Tracheophyta</taxon>
        <taxon>Spermatophyta</taxon>
        <taxon>Magnoliopsida</taxon>
        <taxon>eudicotyledons</taxon>
        <taxon>Gunneridae</taxon>
        <taxon>Pentapetalae</taxon>
        <taxon>asterids</taxon>
        <taxon>campanulids</taxon>
        <taxon>Asterales</taxon>
        <taxon>Asteraceae</taxon>
        <taxon>Cichorioideae</taxon>
        <taxon>Cichorieae</taxon>
        <taxon>Cichoriinae</taxon>
        <taxon>Cichorium</taxon>
    </lineage>
</organism>
<keyword evidence="2" id="KW-1185">Reference proteome</keyword>
<evidence type="ECO:0000313" key="1">
    <source>
        <dbReference type="EMBL" id="KAI3789131.1"/>
    </source>
</evidence>
<gene>
    <name evidence="1" type="ORF">L2E82_01919</name>
</gene>
<name>A0ACB9H1H0_CICIN</name>
<dbReference type="Proteomes" id="UP001055811">
    <property type="component" value="Linkage Group LG01"/>
</dbReference>
<reference evidence="1 2" key="2">
    <citation type="journal article" date="2022" name="Mol. Ecol. Resour.">
        <title>The genomes of chicory, endive, great burdock and yacon provide insights into Asteraceae paleo-polyploidization history and plant inulin production.</title>
        <authorList>
            <person name="Fan W."/>
            <person name="Wang S."/>
            <person name="Wang H."/>
            <person name="Wang A."/>
            <person name="Jiang F."/>
            <person name="Liu H."/>
            <person name="Zhao H."/>
            <person name="Xu D."/>
            <person name="Zhang Y."/>
        </authorList>
    </citation>
    <scope>NUCLEOTIDE SEQUENCE [LARGE SCALE GENOMIC DNA]</scope>
    <source>
        <strain evidence="2">cv. Punajuju</strain>
        <tissue evidence="1">Leaves</tissue>
    </source>
</reference>
<sequence>MLLSSISTKTPLEMELIRIPSLANFLFMLSCFTHLSLALGLVPHNQDLSSYFLVPHNKARAQVGVQPLTWNMTLAAYAHGYAYNRLGDCDLRHSEGPFGENLAEGYGDEFSATDAVNMWVGEKQYYEYVSNSCVGDECLHYTQVVWRDSIHLGCAKLKCHNGWWFVICSYDPPGNYDGQRPY</sequence>
<protein>
    <submittedName>
        <fullName evidence="1">Uncharacterized protein</fullName>
    </submittedName>
</protein>
<comment type="caution">
    <text evidence="1">The sequence shown here is derived from an EMBL/GenBank/DDBJ whole genome shotgun (WGS) entry which is preliminary data.</text>
</comment>